<dbReference type="EMBL" id="JAXCGZ010001902">
    <property type="protein sequence ID" value="KAK7085098.1"/>
    <property type="molecule type" value="Genomic_DNA"/>
</dbReference>
<protein>
    <submittedName>
        <fullName evidence="2">Uncharacterized protein</fullName>
    </submittedName>
</protein>
<gene>
    <name evidence="2" type="ORF">SK128_009176</name>
</gene>
<feature type="compositionally biased region" description="Basic and acidic residues" evidence="1">
    <location>
        <begin position="1"/>
        <end position="16"/>
    </location>
</feature>
<feature type="region of interest" description="Disordered" evidence="1">
    <location>
        <begin position="1"/>
        <end position="21"/>
    </location>
</feature>
<evidence type="ECO:0000256" key="1">
    <source>
        <dbReference type="SAM" id="MobiDB-lite"/>
    </source>
</evidence>
<dbReference type="AlphaFoldDB" id="A0AAN8XP25"/>
<evidence type="ECO:0000313" key="2">
    <source>
        <dbReference type="EMBL" id="KAK7085098.1"/>
    </source>
</evidence>
<sequence length="62" mass="7069">MEEHPCNRWRMKDYTKTETSGGSSYMVIRLTDRELSTQAYGEKAPSSADFSQHTPHPSPEHA</sequence>
<comment type="caution">
    <text evidence="2">The sequence shown here is derived from an EMBL/GenBank/DDBJ whole genome shotgun (WGS) entry which is preliminary data.</text>
</comment>
<evidence type="ECO:0000313" key="3">
    <source>
        <dbReference type="Proteomes" id="UP001381693"/>
    </source>
</evidence>
<keyword evidence="3" id="KW-1185">Reference proteome</keyword>
<proteinExistence type="predicted"/>
<accession>A0AAN8XP25</accession>
<reference evidence="2 3" key="1">
    <citation type="submission" date="2023-11" db="EMBL/GenBank/DDBJ databases">
        <title>Halocaridina rubra genome assembly.</title>
        <authorList>
            <person name="Smith C."/>
        </authorList>
    </citation>
    <scope>NUCLEOTIDE SEQUENCE [LARGE SCALE GENOMIC DNA]</scope>
    <source>
        <strain evidence="2">EP-1</strain>
        <tissue evidence="2">Whole</tissue>
    </source>
</reference>
<dbReference type="Proteomes" id="UP001381693">
    <property type="component" value="Unassembled WGS sequence"/>
</dbReference>
<feature type="region of interest" description="Disordered" evidence="1">
    <location>
        <begin position="36"/>
        <end position="62"/>
    </location>
</feature>
<organism evidence="2 3">
    <name type="scientific">Halocaridina rubra</name>
    <name type="common">Hawaiian red shrimp</name>
    <dbReference type="NCBI Taxonomy" id="373956"/>
    <lineage>
        <taxon>Eukaryota</taxon>
        <taxon>Metazoa</taxon>
        <taxon>Ecdysozoa</taxon>
        <taxon>Arthropoda</taxon>
        <taxon>Crustacea</taxon>
        <taxon>Multicrustacea</taxon>
        <taxon>Malacostraca</taxon>
        <taxon>Eumalacostraca</taxon>
        <taxon>Eucarida</taxon>
        <taxon>Decapoda</taxon>
        <taxon>Pleocyemata</taxon>
        <taxon>Caridea</taxon>
        <taxon>Atyoidea</taxon>
        <taxon>Atyidae</taxon>
        <taxon>Halocaridina</taxon>
    </lineage>
</organism>
<name>A0AAN8XP25_HALRR</name>